<evidence type="ECO:0008006" key="4">
    <source>
        <dbReference type="Google" id="ProtNLM"/>
    </source>
</evidence>
<proteinExistence type="predicted"/>
<gene>
    <name evidence="2" type="ORF">LMG9964_00251</name>
</gene>
<protein>
    <recommendedName>
        <fullName evidence="4">Transmembrane protein</fullName>
    </recommendedName>
</protein>
<evidence type="ECO:0000313" key="2">
    <source>
        <dbReference type="EMBL" id="CAB4046620.1"/>
    </source>
</evidence>
<feature type="transmembrane region" description="Helical" evidence="1">
    <location>
        <begin position="118"/>
        <end position="136"/>
    </location>
</feature>
<accession>A0A6J5JY45</accession>
<dbReference type="EMBL" id="CADILN010000001">
    <property type="protein sequence ID" value="CAB4046620.1"/>
    <property type="molecule type" value="Genomic_DNA"/>
</dbReference>
<name>A0A6J5JY45_9BURK</name>
<feature type="transmembrane region" description="Helical" evidence="1">
    <location>
        <begin position="90"/>
        <end position="106"/>
    </location>
</feature>
<keyword evidence="1" id="KW-0472">Membrane</keyword>
<dbReference type="GeneID" id="27798978"/>
<reference evidence="2 3" key="1">
    <citation type="submission" date="2020-04" db="EMBL/GenBank/DDBJ databases">
        <authorList>
            <person name="De Canck E."/>
        </authorList>
    </citation>
    <scope>NUCLEOTIDE SEQUENCE [LARGE SCALE GENOMIC DNA]</scope>
    <source>
        <strain evidence="2 3">LMG 9964</strain>
    </source>
</reference>
<keyword evidence="1" id="KW-0812">Transmembrane</keyword>
<keyword evidence="1" id="KW-1133">Transmembrane helix</keyword>
<dbReference type="Proteomes" id="UP000494102">
    <property type="component" value="Unassembled WGS sequence"/>
</dbReference>
<evidence type="ECO:0000313" key="3">
    <source>
        <dbReference type="Proteomes" id="UP000494102"/>
    </source>
</evidence>
<dbReference type="AlphaFoldDB" id="A0A6J5JY45"/>
<organism evidence="2 3">
    <name type="scientific">Paraburkholderia phenoliruptrix</name>
    <dbReference type="NCBI Taxonomy" id="252970"/>
    <lineage>
        <taxon>Bacteria</taxon>
        <taxon>Pseudomonadati</taxon>
        <taxon>Pseudomonadota</taxon>
        <taxon>Betaproteobacteria</taxon>
        <taxon>Burkholderiales</taxon>
        <taxon>Burkholderiaceae</taxon>
        <taxon>Paraburkholderia</taxon>
    </lineage>
</organism>
<dbReference type="RefSeq" id="WP_041746435.1">
    <property type="nucleotide sequence ID" value="NZ_CADILN010000001.1"/>
</dbReference>
<evidence type="ECO:0000256" key="1">
    <source>
        <dbReference type="SAM" id="Phobius"/>
    </source>
</evidence>
<sequence length="147" mass="16242">MTYHAVTVTLENITGITPNKGRAGDTQSLNFNVTVQGVRQYAVLIRGAPRLENGTVVTAVLRDPNNWQTLVGWRNHLTGEICGVDSPTALFLRCLFALAVGIPAAVEVLDEKSGGYRVYVLVMIVLFNMFCFGAWLKSLRVHRLLRP</sequence>